<dbReference type="PANTHER" id="PTHR13090:SF1">
    <property type="entry name" value="ARGININE-HYDROXYLASE NDUFAF5, MITOCHONDRIAL"/>
    <property type="match status" value="1"/>
</dbReference>
<dbReference type="PANTHER" id="PTHR13090">
    <property type="entry name" value="ARGININE-HYDROXYLASE NDUFAF5, MITOCHONDRIAL"/>
    <property type="match status" value="1"/>
</dbReference>
<dbReference type="InterPro" id="IPR050602">
    <property type="entry name" value="Malonyl-ACP_OMT"/>
</dbReference>
<dbReference type="SUPFAM" id="SSF53335">
    <property type="entry name" value="S-adenosyl-L-methionine-dependent methyltransferases"/>
    <property type="match status" value="1"/>
</dbReference>
<sequence>MQEPNVSSAPPTIFSTTRRIAARRRIHYLQQRPNPARFVVEDMVGDILERLAFVRHDPKRALVVGDWTGELARTLRQQGTEVCQVDAADGFDEEQPFALGGFDFIASVSSLDTVNDLPGALIHIRKALAPGGMAIASFVGAGSLPALRRIMLAADDDRPSARLHPQVDVRAGAQLLQRAGWADPVADSRTLTVSYRSLDQMAADLRAQGLGNVLASLAPALGKAGLERARLAFAAEAGESGRVVETFEIVTLSGRHPSKSLG</sequence>
<proteinExistence type="predicted"/>
<evidence type="ECO:0000256" key="2">
    <source>
        <dbReference type="ARBA" id="ARBA00022679"/>
    </source>
</evidence>
<evidence type="ECO:0000256" key="1">
    <source>
        <dbReference type="ARBA" id="ARBA00022603"/>
    </source>
</evidence>
<dbReference type="Pfam" id="PF13489">
    <property type="entry name" value="Methyltransf_23"/>
    <property type="match status" value="1"/>
</dbReference>
<organism evidence="3 4">
    <name type="scientific">Croceibacterium selenioxidans</name>
    <dbReference type="NCBI Taxonomy" id="2838833"/>
    <lineage>
        <taxon>Bacteria</taxon>
        <taxon>Pseudomonadati</taxon>
        <taxon>Pseudomonadota</taxon>
        <taxon>Alphaproteobacteria</taxon>
        <taxon>Sphingomonadales</taxon>
        <taxon>Erythrobacteraceae</taxon>
        <taxon>Croceibacterium</taxon>
    </lineage>
</organism>
<gene>
    <name evidence="3" type="ORF">KK137_05015</name>
</gene>
<evidence type="ECO:0000313" key="4">
    <source>
        <dbReference type="Proteomes" id="UP000811255"/>
    </source>
</evidence>
<dbReference type="RefSeq" id="WP_214535019.1">
    <property type="nucleotide sequence ID" value="NZ_JAHFVK010000001.1"/>
</dbReference>
<accession>A0ABS5W5M6</accession>
<name>A0ABS5W5M6_9SPHN</name>
<protein>
    <submittedName>
        <fullName evidence="3">Methyltransferase domain-containing protein</fullName>
    </submittedName>
</protein>
<keyword evidence="1 3" id="KW-0489">Methyltransferase</keyword>
<reference evidence="3 4" key="1">
    <citation type="submission" date="2021-05" db="EMBL/GenBank/DDBJ databases">
        <title>Croceibacterium sp. LX-88 genome sequence.</title>
        <authorList>
            <person name="Luo X."/>
        </authorList>
    </citation>
    <scope>NUCLEOTIDE SEQUENCE [LARGE SCALE GENOMIC DNA]</scope>
    <source>
        <strain evidence="3 4">LX-88</strain>
    </source>
</reference>
<dbReference type="EMBL" id="JAHFVK010000001">
    <property type="protein sequence ID" value="MBT2133689.1"/>
    <property type="molecule type" value="Genomic_DNA"/>
</dbReference>
<dbReference type="Proteomes" id="UP000811255">
    <property type="component" value="Unassembled WGS sequence"/>
</dbReference>
<keyword evidence="2" id="KW-0808">Transferase</keyword>
<comment type="caution">
    <text evidence="3">The sequence shown here is derived from an EMBL/GenBank/DDBJ whole genome shotgun (WGS) entry which is preliminary data.</text>
</comment>
<dbReference type="GO" id="GO:0032259">
    <property type="term" value="P:methylation"/>
    <property type="evidence" value="ECO:0007669"/>
    <property type="project" value="UniProtKB-KW"/>
</dbReference>
<evidence type="ECO:0000313" key="3">
    <source>
        <dbReference type="EMBL" id="MBT2133689.1"/>
    </source>
</evidence>
<keyword evidence="4" id="KW-1185">Reference proteome</keyword>
<dbReference type="InterPro" id="IPR029063">
    <property type="entry name" value="SAM-dependent_MTases_sf"/>
</dbReference>
<dbReference type="GO" id="GO:0008168">
    <property type="term" value="F:methyltransferase activity"/>
    <property type="evidence" value="ECO:0007669"/>
    <property type="project" value="UniProtKB-KW"/>
</dbReference>
<dbReference type="Gene3D" id="3.40.50.150">
    <property type="entry name" value="Vaccinia Virus protein VP39"/>
    <property type="match status" value="1"/>
</dbReference>